<dbReference type="AlphaFoldDB" id="A0A272ES56"/>
<sequence length="545" mass="58696">MNRDIIEYDVLIVGAGAAGLSAAIRLRQLAQQQGRELSVCVLEKAAQVGAHVLSGAVIDPVALDELLPDWRSQGAPLTMPVKTDEFLWLTRNQALKAPHFSLPPQVDNKGCYVGSLGELCRWLAEQAEALGVELYPGFGAVAACFDEQGRLTGVITGDMGVNRAGEQTDRFTPGIEIRARYTLLAEGAGGSVTREVEARHGLRAGVGEGQFGLGVKEVWRIPHAKHRPGTVTHTLGWPLGRAAGGGGFVYHYGEDLIAVGLVTHFGYSDPYLSPFEEMQRLKTHPRIAALLEGGERIAYGARSISEGGLQSLPRTVFPGGALLGCAAGFMNVLRLKGIHTAMKSGMLAAEAVATALAEGRQHDELGDYAEALSASWVGRELRETRNVKPLLSRCGSALGSMLSGAEMWLLAMGVRMPWTLTHPGSSRQGMKPAKGFSPRPALRPDNVLTFDRIGSLMLSNISHDHDQPTHLKRRNTPQEEAARIVRFAAPETRYCPAGVYELEAGSVRIDAQNCLHCKACELNDPEYSLLWTPPEGGSGPQYLGM</sequence>
<protein>
    <recommendedName>
        <fullName evidence="11">Electron transfer flavoprotein-ubiquinone oxidoreductase</fullName>
        <shortName evidence="11">ETF-QO</shortName>
        <ecNumber evidence="11">1.5.5.1</ecNumber>
    </recommendedName>
</protein>
<evidence type="ECO:0000256" key="3">
    <source>
        <dbReference type="ARBA" id="ARBA00022630"/>
    </source>
</evidence>
<dbReference type="Gene3D" id="3.30.9.90">
    <property type="match status" value="1"/>
</dbReference>
<feature type="domain" description="ETF-QO/FixX C-terminal" evidence="12">
    <location>
        <begin position="447"/>
        <end position="542"/>
    </location>
</feature>
<name>A0A272ES56_9RHOO</name>
<dbReference type="OrthoDB" id="9766632at2"/>
<organism evidence="15 16">
    <name type="scientific">Candidatus Dactylopiibacterium carminicum</name>
    <dbReference type="NCBI Taxonomy" id="857335"/>
    <lineage>
        <taxon>Bacteria</taxon>
        <taxon>Pseudomonadati</taxon>
        <taxon>Pseudomonadota</taxon>
        <taxon>Betaproteobacteria</taxon>
        <taxon>Rhodocyclales</taxon>
        <taxon>Rhodocyclaceae</taxon>
        <taxon>Candidatus Dactylopiibacterium</taxon>
    </lineage>
</organism>
<evidence type="ECO:0000259" key="12">
    <source>
        <dbReference type="Pfam" id="PF05187"/>
    </source>
</evidence>
<dbReference type="EMBL" id="NMRN01000026">
    <property type="protein sequence ID" value="PAS92934.1"/>
    <property type="molecule type" value="Genomic_DNA"/>
</dbReference>
<evidence type="ECO:0000256" key="10">
    <source>
        <dbReference type="ARBA" id="ARBA00023075"/>
    </source>
</evidence>
<dbReference type="InterPro" id="IPR007859">
    <property type="entry name" value="ETF-QO/FixX_C"/>
</dbReference>
<proteinExistence type="predicted"/>
<evidence type="ECO:0000313" key="17">
    <source>
        <dbReference type="Proteomes" id="UP000623509"/>
    </source>
</evidence>
<dbReference type="PANTHER" id="PTHR10617">
    <property type="entry name" value="ELECTRON TRANSFER FLAVOPROTEIN-UBIQUINONE OXIDOREDUCTASE"/>
    <property type="match status" value="1"/>
</dbReference>
<evidence type="ECO:0000256" key="8">
    <source>
        <dbReference type="ARBA" id="ARBA00023004"/>
    </source>
</evidence>
<keyword evidence="7 11" id="KW-0560">Oxidoreductase</keyword>
<keyword evidence="3 11" id="KW-0285">Flavoprotein</keyword>
<dbReference type="SUPFAM" id="SSF54862">
    <property type="entry name" value="4Fe-4S ferredoxins"/>
    <property type="match status" value="1"/>
</dbReference>
<dbReference type="GO" id="GO:0046872">
    <property type="term" value="F:metal ion binding"/>
    <property type="evidence" value="ECO:0007669"/>
    <property type="project" value="UniProtKB-KW"/>
</dbReference>
<keyword evidence="5 11" id="KW-0274">FAD</keyword>
<comment type="function">
    <text evidence="11">Accepts electrons from ETF and reduces ubiquinone.</text>
</comment>
<dbReference type="PANTHER" id="PTHR10617:SF107">
    <property type="entry name" value="ELECTRON TRANSFER FLAVOPROTEIN-UBIQUINONE OXIDOREDUCTASE, MITOCHONDRIAL"/>
    <property type="match status" value="1"/>
</dbReference>
<evidence type="ECO:0000313" key="14">
    <source>
        <dbReference type="EMBL" id="KAF7599000.1"/>
    </source>
</evidence>
<comment type="catalytic activity">
    <reaction evidence="11">
        <text>a ubiquinone + reduced [electron-transfer flavoprotein] = a ubiquinol + oxidized [electron-transfer flavoprotein] + H(+)</text>
        <dbReference type="Rhea" id="RHEA:24052"/>
        <dbReference type="Rhea" id="RHEA-COMP:9565"/>
        <dbReference type="Rhea" id="RHEA-COMP:9566"/>
        <dbReference type="Rhea" id="RHEA-COMP:10685"/>
        <dbReference type="Rhea" id="RHEA-COMP:10686"/>
        <dbReference type="ChEBI" id="CHEBI:15378"/>
        <dbReference type="ChEBI" id="CHEBI:16389"/>
        <dbReference type="ChEBI" id="CHEBI:17976"/>
        <dbReference type="ChEBI" id="CHEBI:57692"/>
        <dbReference type="ChEBI" id="CHEBI:58307"/>
        <dbReference type="EC" id="1.5.5.1"/>
    </reaction>
</comment>
<keyword evidence="10 11" id="KW-0830">Ubiquinone</keyword>
<dbReference type="Pfam" id="PF21162">
    <property type="entry name" value="ETFQO_UQ-bd"/>
    <property type="match status" value="1"/>
</dbReference>
<dbReference type="Pfam" id="PF13450">
    <property type="entry name" value="NAD_binding_8"/>
    <property type="match status" value="1"/>
</dbReference>
<dbReference type="Pfam" id="PF05187">
    <property type="entry name" value="Fer4_ETF_QO"/>
    <property type="match status" value="1"/>
</dbReference>
<keyword evidence="6 11" id="KW-0249">Electron transport</keyword>
<reference evidence="14 17" key="1">
    <citation type="submission" date="2016-08" db="EMBL/GenBank/DDBJ databases">
        <title>Candidatus Dactylopiibacterium carminicum genome sequence.</title>
        <authorList>
            <person name="Ramirez-Puebla S.T."/>
            <person name="Ormeno-Orrillo E."/>
            <person name="Vera-Ponce De Leon A."/>
            <person name="Luis L."/>
            <person name="Sanchez-Flores A."/>
            <person name="Monica R."/>
            <person name="Martinez-Romero E."/>
        </authorList>
    </citation>
    <scope>NUCLEOTIDE SEQUENCE [LARGE SCALE GENOMIC DNA]</scope>
    <source>
        <strain evidence="14">END1</strain>
    </source>
</reference>
<dbReference type="GO" id="GO:0051539">
    <property type="term" value="F:4 iron, 4 sulfur cluster binding"/>
    <property type="evidence" value="ECO:0007669"/>
    <property type="project" value="UniProtKB-UniRule"/>
</dbReference>
<feature type="domain" description="ETF-QO/FixC ubiquinone-binding" evidence="13">
    <location>
        <begin position="211"/>
        <end position="304"/>
    </location>
</feature>
<comment type="cofactor">
    <cofactor evidence="1 11">
        <name>FAD</name>
        <dbReference type="ChEBI" id="CHEBI:57692"/>
    </cofactor>
</comment>
<dbReference type="InterPro" id="IPR036188">
    <property type="entry name" value="FAD/NAD-bd_sf"/>
</dbReference>
<dbReference type="SUPFAM" id="SSF51905">
    <property type="entry name" value="FAD/NAD(P)-binding domain"/>
    <property type="match status" value="1"/>
</dbReference>
<keyword evidence="4 11" id="KW-0479">Metal-binding</keyword>
<keyword evidence="8 11" id="KW-0408">Iron</keyword>
<evidence type="ECO:0000256" key="2">
    <source>
        <dbReference type="ARBA" id="ARBA00022448"/>
    </source>
</evidence>
<evidence type="ECO:0000313" key="15">
    <source>
        <dbReference type="EMBL" id="PAS92934.1"/>
    </source>
</evidence>
<evidence type="ECO:0000313" key="16">
    <source>
        <dbReference type="Proteomes" id="UP000216107"/>
    </source>
</evidence>
<evidence type="ECO:0000256" key="7">
    <source>
        <dbReference type="ARBA" id="ARBA00023002"/>
    </source>
</evidence>
<dbReference type="EC" id="1.5.5.1" evidence="11"/>
<dbReference type="PRINTS" id="PR00420">
    <property type="entry name" value="RNGMNOXGNASE"/>
</dbReference>
<dbReference type="Gene3D" id="3.30.70.20">
    <property type="match status" value="1"/>
</dbReference>
<dbReference type="InterPro" id="IPR049398">
    <property type="entry name" value="ETF-QO/FixC_UQ-bd"/>
</dbReference>
<accession>A0A272ES56</accession>
<dbReference type="SUPFAM" id="SSF54373">
    <property type="entry name" value="FAD-linked reductases, C-terminal domain"/>
    <property type="match status" value="1"/>
</dbReference>
<evidence type="ECO:0000259" key="13">
    <source>
        <dbReference type="Pfam" id="PF21162"/>
    </source>
</evidence>
<gene>
    <name evidence="14" type="ORF">BGI27_10360</name>
    <name evidence="15" type="ORF">CGU29_09490</name>
</gene>
<dbReference type="Gene3D" id="3.50.50.60">
    <property type="entry name" value="FAD/NAD(P)-binding domain"/>
    <property type="match status" value="1"/>
</dbReference>
<comment type="cofactor">
    <cofactor evidence="11">
        <name>[4Fe-4S] cluster</name>
        <dbReference type="ChEBI" id="CHEBI:49883"/>
    </cofactor>
    <text evidence="11">Binds 1 [4Fe-4S] cluster.</text>
</comment>
<keyword evidence="9 11" id="KW-0411">Iron-sulfur</keyword>
<comment type="caution">
    <text evidence="15">The sequence shown here is derived from an EMBL/GenBank/DDBJ whole genome shotgun (WGS) entry which is preliminary data.</text>
</comment>
<evidence type="ECO:0000256" key="11">
    <source>
        <dbReference type="RuleBase" id="RU366068"/>
    </source>
</evidence>
<reference evidence="15 16" key="2">
    <citation type="submission" date="2017-07" db="EMBL/GenBank/DDBJ databases">
        <title>Candidatus Dactylopiibacterium carminicum, a nitrogen-fixing symbiont of the cochineal insect Dactylopius coccus and Dactylopius opuntiae (Hemiptera: Coccoidea: Dactylopiidae).</title>
        <authorList>
            <person name="Vera A."/>
        </authorList>
    </citation>
    <scope>NUCLEOTIDE SEQUENCE [LARGE SCALE GENOMIC DNA]</scope>
    <source>
        <strain evidence="15 16">NFDCM</strain>
    </source>
</reference>
<dbReference type="Proteomes" id="UP000216107">
    <property type="component" value="Unassembled WGS sequence"/>
</dbReference>
<dbReference type="RefSeq" id="WP_095524807.1">
    <property type="nucleotide sequence ID" value="NZ_MDUX01000031.1"/>
</dbReference>
<dbReference type="InterPro" id="IPR040156">
    <property type="entry name" value="ETF-QO"/>
</dbReference>
<evidence type="ECO:0000256" key="4">
    <source>
        <dbReference type="ARBA" id="ARBA00022723"/>
    </source>
</evidence>
<evidence type="ECO:0000256" key="5">
    <source>
        <dbReference type="ARBA" id="ARBA00022827"/>
    </source>
</evidence>
<keyword evidence="17" id="KW-1185">Reference proteome</keyword>
<dbReference type="Proteomes" id="UP000623509">
    <property type="component" value="Unassembled WGS sequence"/>
</dbReference>
<dbReference type="EMBL" id="MDUX01000031">
    <property type="protein sequence ID" value="KAF7599000.1"/>
    <property type="molecule type" value="Genomic_DNA"/>
</dbReference>
<dbReference type="GO" id="GO:0004174">
    <property type="term" value="F:electron-transferring-flavoprotein dehydrogenase activity"/>
    <property type="evidence" value="ECO:0007669"/>
    <property type="project" value="UniProtKB-UniRule"/>
</dbReference>
<evidence type="ECO:0000256" key="6">
    <source>
        <dbReference type="ARBA" id="ARBA00022982"/>
    </source>
</evidence>
<evidence type="ECO:0000256" key="1">
    <source>
        <dbReference type="ARBA" id="ARBA00001974"/>
    </source>
</evidence>
<evidence type="ECO:0000256" key="9">
    <source>
        <dbReference type="ARBA" id="ARBA00023014"/>
    </source>
</evidence>
<keyword evidence="2 11" id="KW-0813">Transport</keyword>